<proteinExistence type="predicted"/>
<keyword evidence="1 2" id="KW-0732">Signal</keyword>
<accession>A0A0H1R8V9</accession>
<reference evidence="3 4" key="1">
    <citation type="submission" date="2015-05" db="EMBL/GenBank/DDBJ databases">
        <title>Draft genome sequence of Microvirga vignae strain BR3299, a novel nitrogen fixing bacteria isolated from Brazil semi-aired region.</title>
        <authorList>
            <person name="Zilli J.E."/>
            <person name="Passos S.R."/>
            <person name="Leite J."/>
            <person name="Baldani J.I."/>
            <person name="Xavier G.R."/>
            <person name="Rumjaneck N.G."/>
            <person name="Simoes-Araujo J.L."/>
        </authorList>
    </citation>
    <scope>NUCLEOTIDE SEQUENCE [LARGE SCALE GENOMIC DNA]</scope>
    <source>
        <strain evidence="3 4">BR3299</strain>
    </source>
</reference>
<dbReference type="RefSeq" id="WP_047190593.1">
    <property type="nucleotide sequence ID" value="NZ_LCYG01000052.1"/>
</dbReference>
<dbReference type="InterPro" id="IPR004682">
    <property type="entry name" value="TRAP_DctP"/>
</dbReference>
<dbReference type="CDD" id="cd13603">
    <property type="entry name" value="PBP2_TRAP_Siap_TeaA_like"/>
    <property type="match status" value="1"/>
</dbReference>
<protein>
    <recommendedName>
        <fullName evidence="5">C4-dicarboxylate ABC transporter substrate-binding protein</fullName>
    </recommendedName>
</protein>
<feature type="chain" id="PRO_5002593008" description="C4-dicarboxylate ABC transporter substrate-binding protein" evidence="2">
    <location>
        <begin position="27"/>
        <end position="328"/>
    </location>
</feature>
<dbReference type="GO" id="GO:0055085">
    <property type="term" value="P:transmembrane transport"/>
    <property type="evidence" value="ECO:0007669"/>
    <property type="project" value="InterPro"/>
</dbReference>
<dbReference type="STRING" id="1225564.AA309_19005"/>
<dbReference type="InterPro" id="IPR018389">
    <property type="entry name" value="DctP_fam"/>
</dbReference>
<dbReference type="PATRIC" id="fig|1225564.3.peg.5083"/>
<gene>
    <name evidence="3" type="ORF">AA309_19005</name>
</gene>
<dbReference type="EMBL" id="LCYG01000052">
    <property type="protein sequence ID" value="KLK91618.1"/>
    <property type="molecule type" value="Genomic_DNA"/>
</dbReference>
<feature type="signal peptide" evidence="2">
    <location>
        <begin position="1"/>
        <end position="26"/>
    </location>
</feature>
<comment type="caution">
    <text evidence="3">The sequence shown here is derived from an EMBL/GenBank/DDBJ whole genome shotgun (WGS) entry which is preliminary data.</text>
</comment>
<sequence length="328" mass="35532">MQSKKRFLLGAIAAIGLLAGGQAANAQTTFTLGDIYAAEHSNTLADKRFAELVAQRTNGAVKIEVYGDANLGNEREIAESVVSGSVDIAPSGMSGIGRFFPELQVLELPYIYKDLDHMQRVAAAIAPDVEAAFEKQGVRNLGFLFLGPRSIASKKPIETIDDMKGLRLRVPESPLYIGFAKALGAVPTPIPLPEVYSAMETGVADAAEGEPATLSTTKWYETTKSVSLTKHIWHFRFITINKDKFDALPAEQQAVVRQAAADAQKYQAGLVNDFNAKALEEMKAANVKIVETKGLDKFAERLAKFQDEYAASLGDKAVKLLAKVRSVQ</sequence>
<evidence type="ECO:0000256" key="2">
    <source>
        <dbReference type="SAM" id="SignalP"/>
    </source>
</evidence>
<dbReference type="NCBIfam" id="TIGR00787">
    <property type="entry name" value="dctP"/>
    <property type="match status" value="1"/>
</dbReference>
<dbReference type="PANTHER" id="PTHR33376">
    <property type="match status" value="1"/>
</dbReference>
<dbReference type="Gene3D" id="3.40.190.170">
    <property type="entry name" value="Bacterial extracellular solute-binding protein, family 7"/>
    <property type="match status" value="1"/>
</dbReference>
<dbReference type="GO" id="GO:0030288">
    <property type="term" value="C:outer membrane-bounded periplasmic space"/>
    <property type="evidence" value="ECO:0007669"/>
    <property type="project" value="InterPro"/>
</dbReference>
<name>A0A0H1R8V9_9HYPH</name>
<dbReference type="AlphaFoldDB" id="A0A0H1R8V9"/>
<dbReference type="NCBIfam" id="NF037995">
    <property type="entry name" value="TRAP_S1"/>
    <property type="match status" value="1"/>
</dbReference>
<dbReference type="GO" id="GO:0030246">
    <property type="term" value="F:carbohydrate binding"/>
    <property type="evidence" value="ECO:0007669"/>
    <property type="project" value="TreeGrafter"/>
</dbReference>
<dbReference type="PANTHER" id="PTHR33376:SF2">
    <property type="entry name" value="DICARBOXYLATE-BINDING PERIPLASMIC PROTEIN"/>
    <property type="match status" value="1"/>
</dbReference>
<dbReference type="Proteomes" id="UP000035489">
    <property type="component" value="Unassembled WGS sequence"/>
</dbReference>
<dbReference type="Pfam" id="PF03480">
    <property type="entry name" value="DctP"/>
    <property type="match status" value="1"/>
</dbReference>
<evidence type="ECO:0008006" key="5">
    <source>
        <dbReference type="Google" id="ProtNLM"/>
    </source>
</evidence>
<organism evidence="3 4">
    <name type="scientific">Microvirga vignae</name>
    <dbReference type="NCBI Taxonomy" id="1225564"/>
    <lineage>
        <taxon>Bacteria</taxon>
        <taxon>Pseudomonadati</taxon>
        <taxon>Pseudomonadota</taxon>
        <taxon>Alphaproteobacteria</taxon>
        <taxon>Hyphomicrobiales</taxon>
        <taxon>Methylobacteriaceae</taxon>
        <taxon>Microvirga</taxon>
    </lineage>
</organism>
<dbReference type="InterPro" id="IPR038404">
    <property type="entry name" value="TRAP_DctP_sf"/>
</dbReference>
<dbReference type="OrthoDB" id="8016675at2"/>
<evidence type="ECO:0000313" key="3">
    <source>
        <dbReference type="EMBL" id="KLK91618.1"/>
    </source>
</evidence>
<keyword evidence="4" id="KW-1185">Reference proteome</keyword>
<dbReference type="PIRSF" id="PIRSF006470">
    <property type="entry name" value="DctB"/>
    <property type="match status" value="1"/>
</dbReference>
<evidence type="ECO:0000256" key="1">
    <source>
        <dbReference type="ARBA" id="ARBA00022729"/>
    </source>
</evidence>
<evidence type="ECO:0000313" key="4">
    <source>
        <dbReference type="Proteomes" id="UP000035489"/>
    </source>
</evidence>